<reference evidence="2 3" key="1">
    <citation type="submission" date="2020-12" db="EMBL/GenBank/DDBJ databases">
        <title>Streptomyces typhae sp. nov., a novel endophytic actinomycete isolated from the root of cattail pollen (Typha angustifolia L.).</title>
        <authorList>
            <person name="Peng C."/>
            <person name="Liu C."/>
        </authorList>
    </citation>
    <scope>NUCLEOTIDE SEQUENCE [LARGE SCALE GENOMIC DNA]</scope>
    <source>
        <strain evidence="2 3">JCM 4753</strain>
    </source>
</reference>
<accession>A0ABS0XHG3</accession>
<sequence length="136" mass="13776">MTADPHDASHNEGVQISGGTQYGPLAGGYQAQAIVHNTPPAALPAPQTALLQAIAGLRAELVALLASEPGAIAQDAAEDAEQALAETESEAERAEPRPGMLRRRIQTVADALGGVAATAGGISALQEAYRALFPSG</sequence>
<evidence type="ECO:0000313" key="2">
    <source>
        <dbReference type="EMBL" id="MBJ3812642.1"/>
    </source>
</evidence>
<feature type="region of interest" description="Disordered" evidence="1">
    <location>
        <begin position="1"/>
        <end position="21"/>
    </location>
</feature>
<proteinExistence type="predicted"/>
<feature type="compositionally biased region" description="Basic and acidic residues" evidence="1">
    <location>
        <begin position="1"/>
        <end position="10"/>
    </location>
</feature>
<protein>
    <submittedName>
        <fullName evidence="2">Uncharacterized protein</fullName>
    </submittedName>
</protein>
<dbReference type="EMBL" id="JAEKOZ010000041">
    <property type="protein sequence ID" value="MBJ3812642.1"/>
    <property type="molecule type" value="Genomic_DNA"/>
</dbReference>
<feature type="region of interest" description="Disordered" evidence="1">
    <location>
        <begin position="76"/>
        <end position="101"/>
    </location>
</feature>
<name>A0ABS0XHG3_9ACTN</name>
<dbReference type="RefSeq" id="WP_198897950.1">
    <property type="nucleotide sequence ID" value="NZ_JAEKOZ010000041.1"/>
</dbReference>
<dbReference type="Proteomes" id="UP000634780">
    <property type="component" value="Unassembled WGS sequence"/>
</dbReference>
<evidence type="ECO:0000256" key="1">
    <source>
        <dbReference type="SAM" id="MobiDB-lite"/>
    </source>
</evidence>
<evidence type="ECO:0000313" key="3">
    <source>
        <dbReference type="Proteomes" id="UP000634780"/>
    </source>
</evidence>
<keyword evidence="3" id="KW-1185">Reference proteome</keyword>
<comment type="caution">
    <text evidence="2">The sequence shown here is derived from an EMBL/GenBank/DDBJ whole genome shotgun (WGS) entry which is preliminary data.</text>
</comment>
<gene>
    <name evidence="2" type="ORF">JGB26_37175</name>
</gene>
<organism evidence="2 3">
    <name type="scientific">Streptomyces flavofungini</name>
    <dbReference type="NCBI Taxonomy" id="68200"/>
    <lineage>
        <taxon>Bacteria</taxon>
        <taxon>Bacillati</taxon>
        <taxon>Actinomycetota</taxon>
        <taxon>Actinomycetes</taxon>
        <taxon>Kitasatosporales</taxon>
        <taxon>Streptomycetaceae</taxon>
        <taxon>Streptomyces</taxon>
    </lineage>
</organism>